<dbReference type="GeneID" id="61142174"/>
<organism evidence="1 2">
    <name type="scientific">Leptospira interrogans serovar Icterohaemorrhagiae</name>
    <dbReference type="NCBI Taxonomy" id="90062"/>
    <lineage>
        <taxon>Bacteria</taxon>
        <taxon>Pseudomonadati</taxon>
        <taxon>Spirochaetota</taxon>
        <taxon>Spirochaetia</taxon>
        <taxon>Leptospirales</taxon>
        <taxon>Leptospiraceae</taxon>
        <taxon>Leptospira</taxon>
    </lineage>
</organism>
<evidence type="ECO:0000313" key="1">
    <source>
        <dbReference type="EMBL" id="MBO8017026.1"/>
    </source>
</evidence>
<reference evidence="1" key="1">
    <citation type="submission" date="2021-03" db="EMBL/GenBank/DDBJ databases">
        <title>Comparative genomic analysis of European sttrains of Leptospira interrogans serovars Copenhageni and Icterohaemorrhagiae.</title>
        <authorList>
            <person name="Arent Z."/>
            <person name="Gurgul A."/>
            <person name="Jasielczuk I."/>
            <person name="Pardyak L."/>
        </authorList>
    </citation>
    <scope>NUCLEOTIDE SEQUENCE</scope>
    <source>
        <strain evidence="1">X240</strain>
    </source>
</reference>
<name>A0AAW4K5V1_LEPIR</name>
<dbReference type="RefSeq" id="WP_000907227.1">
    <property type="nucleotide sequence ID" value="NZ_CP043891.1"/>
</dbReference>
<protein>
    <submittedName>
        <fullName evidence="1">Uncharacterized protein</fullName>
    </submittedName>
</protein>
<dbReference type="AlphaFoldDB" id="A0AAW4K5V1"/>
<comment type="caution">
    <text evidence="1">The sequence shown here is derived from an EMBL/GenBank/DDBJ whole genome shotgun (WGS) entry which is preliminary data.</text>
</comment>
<gene>
    <name evidence="1" type="ORF">J6377_14725</name>
</gene>
<evidence type="ECO:0000313" key="2">
    <source>
        <dbReference type="Proteomes" id="UP000670463"/>
    </source>
</evidence>
<dbReference type="EMBL" id="JAGGCK010000030">
    <property type="protein sequence ID" value="MBO8017026.1"/>
    <property type="molecule type" value="Genomic_DNA"/>
</dbReference>
<dbReference type="Proteomes" id="UP000670463">
    <property type="component" value="Unassembled WGS sequence"/>
</dbReference>
<proteinExistence type="predicted"/>
<sequence length="65" mass="7473">MAGHSAECSIINHFYIGYTEHTLLFYNAPKTDFTDSTLIIEYFAHIIDAKILFQTIDLSKTNLFL</sequence>
<accession>A0AAW4K5V1</accession>